<dbReference type="Pfam" id="PF13204">
    <property type="entry name" value="Apiosidase"/>
    <property type="match status" value="1"/>
</dbReference>
<evidence type="ECO:0000313" key="4">
    <source>
        <dbReference type="Proteomes" id="UP000184420"/>
    </source>
</evidence>
<accession>A0A1M7ACX0</accession>
<dbReference type="InterPro" id="IPR025277">
    <property type="entry name" value="Apiosidase-like_cat_dom"/>
</dbReference>
<organism evidence="3 4">
    <name type="scientific">Chitinophaga jiangningensis</name>
    <dbReference type="NCBI Taxonomy" id="1419482"/>
    <lineage>
        <taxon>Bacteria</taxon>
        <taxon>Pseudomonadati</taxon>
        <taxon>Bacteroidota</taxon>
        <taxon>Chitinophagia</taxon>
        <taxon>Chitinophagales</taxon>
        <taxon>Chitinophagaceae</taxon>
        <taxon>Chitinophaga</taxon>
    </lineage>
</organism>
<feature type="domain" description="Apiosidase-like catalytic" evidence="2">
    <location>
        <begin position="27"/>
        <end position="357"/>
    </location>
</feature>
<reference evidence="3 4" key="1">
    <citation type="submission" date="2016-11" db="EMBL/GenBank/DDBJ databases">
        <authorList>
            <person name="Jaros S."/>
            <person name="Januszkiewicz K."/>
            <person name="Wedrychowicz H."/>
        </authorList>
    </citation>
    <scope>NUCLEOTIDE SEQUENCE [LARGE SCALE GENOMIC DNA]</scope>
    <source>
        <strain evidence="3 4">DSM 27406</strain>
    </source>
</reference>
<name>A0A1M7ACX0_9BACT</name>
<dbReference type="OrthoDB" id="59486at2"/>
<sequence>MKKWLLTGLCVWAYTLQAQTPLPLKVSDNKHFLVTSDGKPFFWLGDTGWLLFVKCNREEAVKYLDTRKQQGFNVIQVMVLHDVRKAKNAYGDSALINGDVSKPNITTNKNNYWNHISFVIDEAAKRGMYIALVPVWGSNVKSGYVNAAQAATYARFLTEKYGSKPNIIWMNGGDIRATEGMDVWQTLGKTIKENDPDHLVTYHPRGRYSSSEWFHDAPWLDFNMFQSGHRNYAQDTSTSDKNHFGEDNWKFIDIDYHLQPTKPVLDGEPSYENIPHGLHDSLEVRWTAADLRRYGYWSVFAGGTGFTYGENAVMQFHRSGDTDGNYGVNMEWKKAVLSPGATQMQYLKNLLLSRSYLDRKPAQELLPENIGTKYDHLVATKGNDYAYVYTFTGAPFKVDQSRLGFVVGKASWYDPSNGKYTKATLNKRATITPYTPPARRQNGNDWVLVLEK</sequence>
<gene>
    <name evidence="3" type="ORF">SAMN05444266_103230</name>
</gene>
<evidence type="ECO:0000259" key="2">
    <source>
        <dbReference type="Pfam" id="PF13204"/>
    </source>
</evidence>
<dbReference type="InterPro" id="IPR024749">
    <property type="entry name" value="Collagen-bd_put"/>
</dbReference>
<protein>
    <submittedName>
        <fullName evidence="3">Putative collagen-binding domain of a collagenase</fullName>
    </submittedName>
</protein>
<dbReference type="PANTHER" id="PTHR37836">
    <property type="entry name" value="LMO1036 PROTEIN"/>
    <property type="match status" value="1"/>
</dbReference>
<evidence type="ECO:0000313" key="3">
    <source>
        <dbReference type="EMBL" id="SHL40583.1"/>
    </source>
</evidence>
<dbReference type="Pfam" id="PF12904">
    <property type="entry name" value="Collagen_bind_2"/>
    <property type="match status" value="1"/>
</dbReference>
<dbReference type="SUPFAM" id="SSF51445">
    <property type="entry name" value="(Trans)glycosidases"/>
    <property type="match status" value="1"/>
</dbReference>
<dbReference type="PANTHER" id="PTHR37836:SF3">
    <property type="entry name" value="ENDOGLUCANASE"/>
    <property type="match status" value="1"/>
</dbReference>
<proteinExistence type="predicted"/>
<evidence type="ECO:0000259" key="1">
    <source>
        <dbReference type="Pfam" id="PF12904"/>
    </source>
</evidence>
<dbReference type="STRING" id="1419482.SAMN05444266_103230"/>
<dbReference type="AlphaFoldDB" id="A0A1M7ACX0"/>
<keyword evidence="4" id="KW-1185">Reference proteome</keyword>
<dbReference type="Gene3D" id="3.20.20.80">
    <property type="entry name" value="Glycosidases"/>
    <property type="match status" value="1"/>
</dbReference>
<dbReference type="InterPro" id="IPR017853">
    <property type="entry name" value="GH"/>
</dbReference>
<dbReference type="Proteomes" id="UP000184420">
    <property type="component" value="Unassembled WGS sequence"/>
</dbReference>
<dbReference type="RefSeq" id="WP_073079967.1">
    <property type="nucleotide sequence ID" value="NZ_FRBL01000003.1"/>
</dbReference>
<dbReference type="EMBL" id="FRBL01000003">
    <property type="protein sequence ID" value="SHL40583.1"/>
    <property type="molecule type" value="Genomic_DNA"/>
</dbReference>
<feature type="domain" description="Putative collagen-binding" evidence="1">
    <location>
        <begin position="361"/>
        <end position="451"/>
    </location>
</feature>